<dbReference type="InParanoid" id="A0A397RWC7"/>
<proteinExistence type="predicted"/>
<sequence length="295" mass="35662">MKGSILNYYFMKDCIKEIPNVVKDIFPKENSIYFNLSNFSSVSIYSFIYNPFKKDKYEMDKLIRNNYLDFIVESAILLKSSMEENDSYFTECLLFLYGLITTNTLRDYLYPYLKGIKKDSLNLDYALNVLDYYYAKKKDKIDLTKESIYHLFPTAYTYYDSIEQLIRNPMIKCYRFMGTNSYFKKSYKRFSKFAKRSNKTNRLWDYKFYDKLFNRKKEKKEYLIYTKNEDSSLLNLKKESYIVNGIEKNESLDQLLKMAKDKAIKRIEALNKYLFIPKGEQEFREEFHIDKLKKL</sequence>
<protein>
    <submittedName>
        <fullName evidence="1">Uncharacterized protein</fullName>
    </submittedName>
</protein>
<dbReference type="Proteomes" id="UP000266506">
    <property type="component" value="Unassembled WGS sequence"/>
</dbReference>
<keyword evidence="2" id="KW-1185">Reference proteome</keyword>
<dbReference type="AlphaFoldDB" id="A0A397RWC7"/>
<evidence type="ECO:0000313" key="2">
    <source>
        <dbReference type="Proteomes" id="UP000266506"/>
    </source>
</evidence>
<organism evidence="1 2">
    <name type="scientific">Anaeroplasma bactoclasticum</name>
    <dbReference type="NCBI Taxonomy" id="2088"/>
    <lineage>
        <taxon>Bacteria</taxon>
        <taxon>Bacillati</taxon>
        <taxon>Mycoplasmatota</taxon>
        <taxon>Mollicutes</taxon>
        <taxon>Anaeroplasmatales</taxon>
        <taxon>Anaeroplasmataceae</taxon>
        <taxon>Anaeroplasma</taxon>
    </lineage>
</organism>
<reference evidence="1 2" key="1">
    <citation type="submission" date="2018-08" db="EMBL/GenBank/DDBJ databases">
        <title>Genomic Encyclopedia of Archaeal and Bacterial Type Strains, Phase II (KMG-II): from individual species to whole genera.</title>
        <authorList>
            <person name="Goeker M."/>
        </authorList>
    </citation>
    <scope>NUCLEOTIDE SEQUENCE [LARGE SCALE GENOMIC DNA]</scope>
    <source>
        <strain evidence="1 2">ATCC 27112</strain>
    </source>
</reference>
<comment type="caution">
    <text evidence="1">The sequence shown here is derived from an EMBL/GenBank/DDBJ whole genome shotgun (WGS) entry which is preliminary data.</text>
</comment>
<dbReference type="RefSeq" id="WP_119016111.1">
    <property type="nucleotide sequence ID" value="NZ_QXEV01000008.1"/>
</dbReference>
<name>A0A397RWC7_9MOLU</name>
<dbReference type="EMBL" id="QXEV01000008">
    <property type="protein sequence ID" value="RIA75927.1"/>
    <property type="molecule type" value="Genomic_DNA"/>
</dbReference>
<evidence type="ECO:0000313" key="1">
    <source>
        <dbReference type="EMBL" id="RIA75927.1"/>
    </source>
</evidence>
<accession>A0A397RWC7</accession>
<gene>
    <name evidence="1" type="ORF">EI71_00958</name>
</gene>